<keyword evidence="4" id="KW-1185">Reference proteome</keyword>
<feature type="domain" description="Aminoglycoside phosphotransferase" evidence="2">
    <location>
        <begin position="323"/>
        <end position="373"/>
    </location>
</feature>
<dbReference type="OrthoDB" id="3645574at2759"/>
<dbReference type="InParanoid" id="F9WYL4"/>
<dbReference type="Proteomes" id="UP000008062">
    <property type="component" value="Chromosome 1"/>
</dbReference>
<name>F9WYL4_ZYMTI</name>
<dbReference type="PANTHER" id="PTHR21310">
    <property type="entry name" value="AMINOGLYCOSIDE PHOSPHOTRANSFERASE-RELATED-RELATED"/>
    <property type="match status" value="1"/>
</dbReference>
<feature type="region of interest" description="Disordered" evidence="1">
    <location>
        <begin position="520"/>
        <end position="547"/>
    </location>
</feature>
<accession>F9WYL4</accession>
<dbReference type="RefSeq" id="XP_003856957.1">
    <property type="nucleotide sequence ID" value="XM_003856909.1"/>
</dbReference>
<dbReference type="PANTHER" id="PTHR21310:SF37">
    <property type="entry name" value="AMINOGLYCOSIDE PHOSPHOTRANSFERASE DOMAIN-CONTAINING PROTEIN"/>
    <property type="match status" value="1"/>
</dbReference>
<gene>
    <name evidence="3" type="ORF">MYCGRDRAFT_67350</name>
</gene>
<reference evidence="3 4" key="1">
    <citation type="journal article" date="2011" name="PLoS Genet.">
        <title>Finished genome of the fungal wheat pathogen Mycosphaerella graminicola reveals dispensome structure, chromosome plasticity, and stealth pathogenesis.</title>
        <authorList>
            <person name="Goodwin S.B."/>
            <person name="Ben M'barek S."/>
            <person name="Dhillon B."/>
            <person name="Wittenberg A.H.J."/>
            <person name="Crane C.F."/>
            <person name="Hane J.K."/>
            <person name="Foster A.J."/>
            <person name="Van der Lee T.A.J."/>
            <person name="Grimwood J."/>
            <person name="Aerts A."/>
            <person name="Antoniw J."/>
            <person name="Bailey A."/>
            <person name="Bluhm B."/>
            <person name="Bowler J."/>
            <person name="Bristow J."/>
            <person name="van der Burgt A."/>
            <person name="Canto-Canche B."/>
            <person name="Churchill A.C.L."/>
            <person name="Conde-Ferraez L."/>
            <person name="Cools H.J."/>
            <person name="Coutinho P.M."/>
            <person name="Csukai M."/>
            <person name="Dehal P."/>
            <person name="De Wit P."/>
            <person name="Donzelli B."/>
            <person name="van de Geest H.C."/>
            <person name="van Ham R.C.H.J."/>
            <person name="Hammond-Kosack K.E."/>
            <person name="Henrissat B."/>
            <person name="Kilian A."/>
            <person name="Kobayashi A.K."/>
            <person name="Koopmann E."/>
            <person name="Kourmpetis Y."/>
            <person name="Kuzniar A."/>
            <person name="Lindquist E."/>
            <person name="Lombard V."/>
            <person name="Maliepaard C."/>
            <person name="Martins N."/>
            <person name="Mehrabi R."/>
            <person name="Nap J.P.H."/>
            <person name="Ponomarenko A."/>
            <person name="Rudd J.J."/>
            <person name="Salamov A."/>
            <person name="Schmutz J."/>
            <person name="Schouten H.J."/>
            <person name="Shapiro H."/>
            <person name="Stergiopoulos I."/>
            <person name="Torriani S.F.F."/>
            <person name="Tu H."/>
            <person name="de Vries R.P."/>
            <person name="Waalwijk C."/>
            <person name="Ware S.B."/>
            <person name="Wiebenga A."/>
            <person name="Zwiers L.-H."/>
            <person name="Oliver R.P."/>
            <person name="Grigoriev I.V."/>
            <person name="Kema G.H.J."/>
        </authorList>
    </citation>
    <scope>NUCLEOTIDE SEQUENCE [LARGE SCALE GENOMIC DNA]</scope>
    <source>
        <strain evidence="4">CBS 115943 / IPO323</strain>
    </source>
</reference>
<evidence type="ECO:0000313" key="4">
    <source>
        <dbReference type="Proteomes" id="UP000008062"/>
    </source>
</evidence>
<dbReference type="EMBL" id="CM001196">
    <property type="protein sequence ID" value="EGP91933.1"/>
    <property type="molecule type" value="Genomic_DNA"/>
</dbReference>
<dbReference type="Pfam" id="PF01636">
    <property type="entry name" value="APH"/>
    <property type="match status" value="1"/>
</dbReference>
<dbReference type="VEuPathDB" id="FungiDB:ZTRI_1.1878"/>
<evidence type="ECO:0000256" key="1">
    <source>
        <dbReference type="SAM" id="MobiDB-lite"/>
    </source>
</evidence>
<evidence type="ECO:0000259" key="2">
    <source>
        <dbReference type="Pfam" id="PF01636"/>
    </source>
</evidence>
<dbReference type="KEGG" id="ztr:MYCGRDRAFT_67350"/>
<protein>
    <recommendedName>
        <fullName evidence="2">Aminoglycoside phosphotransferase domain-containing protein</fullName>
    </recommendedName>
</protein>
<evidence type="ECO:0000313" key="3">
    <source>
        <dbReference type="EMBL" id="EGP91933.1"/>
    </source>
</evidence>
<dbReference type="GeneID" id="13398668"/>
<dbReference type="InterPro" id="IPR002575">
    <property type="entry name" value="Aminoglycoside_PTrfase"/>
</dbReference>
<dbReference type="InterPro" id="IPR051678">
    <property type="entry name" value="AGP_Transferase"/>
</dbReference>
<feature type="compositionally biased region" description="Low complexity" evidence="1">
    <location>
        <begin position="526"/>
        <end position="537"/>
    </location>
</feature>
<proteinExistence type="predicted"/>
<organism evidence="3 4">
    <name type="scientific">Zymoseptoria tritici (strain CBS 115943 / IPO323)</name>
    <name type="common">Speckled leaf blotch fungus</name>
    <name type="synonym">Septoria tritici</name>
    <dbReference type="NCBI Taxonomy" id="336722"/>
    <lineage>
        <taxon>Eukaryota</taxon>
        <taxon>Fungi</taxon>
        <taxon>Dikarya</taxon>
        <taxon>Ascomycota</taxon>
        <taxon>Pezizomycotina</taxon>
        <taxon>Dothideomycetes</taxon>
        <taxon>Dothideomycetidae</taxon>
        <taxon>Mycosphaerellales</taxon>
        <taxon>Mycosphaerellaceae</taxon>
        <taxon>Zymoseptoria</taxon>
    </lineage>
</organism>
<dbReference type="OMA" id="CIPIEVK"/>
<dbReference type="AlphaFoldDB" id="F9WYL4"/>
<dbReference type="SUPFAM" id="SSF56112">
    <property type="entry name" value="Protein kinase-like (PK-like)"/>
    <property type="match status" value="1"/>
</dbReference>
<dbReference type="HOGENOM" id="CLU_025005_3_1_1"/>
<dbReference type="eggNOG" id="ENOG502SII6">
    <property type="taxonomic scope" value="Eukaryota"/>
</dbReference>
<sequence length="547" mass="62452">MELVTSAGERLTLSAAQEADTNVLHSLRQREKKIQMYKHLWAQRAQIQSIVARHLGLRNNAQCAIRSPAEWNAGRFNMCVHVQVTDNRHKVSRKIFRCAMPHTIGNHNAPAAIDERIRSEVANYAWNEKNCPDIPTPKLIGFGLFNGEQFTHERHLPWYRRLAFQIFRFMRSIFSRQHLSAYAARNLSSQLDTGYILMDYIDKDTGTMLATLWDEGKGDQEKKERLYRGVSQIMLSLARTPHPRIGSLRFNDDGSISLASRPLLCAISVLENEGAPRLEGPYTSTGPFLQALQEFRANVFTNQPNAVHDKEDCRQQMAYMVLLRSIVPQIFNLQYSGPFFLQHEDLHTGNIFVDADWNITGIIDLEFVCSLPPDMLQLPHRLCIGHLDHVSRHLTQFTETHEIFQRIFATVEREQNVAGTPLADAIHRALPSGRCWLYYCLTSINAMPLLFNENVYPMFGLRMRVKEEEAFAQGLSHFWCLNSEEFVRQKMADKAQYDADLQSHYAKTKPSTERIVFSLNSETPRSPSAADSWSGSSTMPGMVLPGL</sequence>
<dbReference type="InterPro" id="IPR011009">
    <property type="entry name" value="Kinase-like_dom_sf"/>
</dbReference>